<organism evidence="2 3">
    <name type="scientific">Fukomys damarensis</name>
    <name type="common">Damaraland mole rat</name>
    <name type="synonym">Cryptomys damarensis</name>
    <dbReference type="NCBI Taxonomy" id="885580"/>
    <lineage>
        <taxon>Eukaryota</taxon>
        <taxon>Metazoa</taxon>
        <taxon>Chordata</taxon>
        <taxon>Craniata</taxon>
        <taxon>Vertebrata</taxon>
        <taxon>Euteleostomi</taxon>
        <taxon>Mammalia</taxon>
        <taxon>Eutheria</taxon>
        <taxon>Euarchontoglires</taxon>
        <taxon>Glires</taxon>
        <taxon>Rodentia</taxon>
        <taxon>Hystricomorpha</taxon>
        <taxon>Bathyergidae</taxon>
        <taxon>Fukomys</taxon>
    </lineage>
</organism>
<proteinExistence type="predicted"/>
<feature type="compositionally biased region" description="Basic and acidic residues" evidence="1">
    <location>
        <begin position="30"/>
        <end position="47"/>
    </location>
</feature>
<feature type="region of interest" description="Disordered" evidence="1">
    <location>
        <begin position="18"/>
        <end position="47"/>
    </location>
</feature>
<sequence>MVPRMCWDNFCKCGEVLRSPTNLGPLGRADSAKDASQDSELPSHRQELKRMSILKPYVLEEAQKMTESRGKGQQEACF</sequence>
<evidence type="ECO:0000313" key="3">
    <source>
        <dbReference type="Proteomes" id="UP000028990"/>
    </source>
</evidence>
<dbReference type="AlphaFoldDB" id="A0A091DX48"/>
<gene>
    <name evidence="2" type="ORF">H920_03560</name>
</gene>
<evidence type="ECO:0000313" key="2">
    <source>
        <dbReference type="EMBL" id="KFO35043.1"/>
    </source>
</evidence>
<accession>A0A091DX48</accession>
<name>A0A091DX48_FUKDA</name>
<dbReference type="EMBL" id="KN121895">
    <property type="protein sequence ID" value="KFO35043.1"/>
    <property type="molecule type" value="Genomic_DNA"/>
</dbReference>
<protein>
    <submittedName>
        <fullName evidence="2">Uncharacterized protein</fullName>
    </submittedName>
</protein>
<keyword evidence="3" id="KW-1185">Reference proteome</keyword>
<evidence type="ECO:0000256" key="1">
    <source>
        <dbReference type="SAM" id="MobiDB-lite"/>
    </source>
</evidence>
<reference evidence="2 3" key="1">
    <citation type="submission" date="2013-11" db="EMBL/GenBank/DDBJ databases">
        <title>The Damaraland mole rat (Fukomys damarensis) genome and evolution of African mole rats.</title>
        <authorList>
            <person name="Gladyshev V.N."/>
            <person name="Fang X."/>
        </authorList>
    </citation>
    <scope>NUCLEOTIDE SEQUENCE [LARGE SCALE GENOMIC DNA]</scope>
    <source>
        <tissue evidence="2">Liver</tissue>
    </source>
</reference>
<dbReference type="Proteomes" id="UP000028990">
    <property type="component" value="Unassembled WGS sequence"/>
</dbReference>